<evidence type="ECO:0000256" key="4">
    <source>
        <dbReference type="SAM" id="MobiDB-lite"/>
    </source>
</evidence>
<evidence type="ECO:0000313" key="6">
    <source>
        <dbReference type="EMBL" id="KOB75964.1"/>
    </source>
</evidence>
<dbReference type="GO" id="GO:0005783">
    <property type="term" value="C:endoplasmic reticulum"/>
    <property type="evidence" value="ECO:0007669"/>
    <property type="project" value="UniProtKB-SubCell"/>
</dbReference>
<dbReference type="Pfam" id="PF04389">
    <property type="entry name" value="Peptidase_M28"/>
    <property type="match status" value="2"/>
</dbReference>
<dbReference type="PANTHER" id="PTHR12147">
    <property type="entry name" value="METALLOPEPTIDASE M28 FAMILY MEMBER"/>
    <property type="match status" value="1"/>
</dbReference>
<dbReference type="SUPFAM" id="SSF53187">
    <property type="entry name" value="Zn-dependent exopeptidases"/>
    <property type="match status" value="2"/>
</dbReference>
<dbReference type="STRING" id="104452.A0A0L7LKS1"/>
<dbReference type="Proteomes" id="UP000037510">
    <property type="component" value="Unassembled WGS sequence"/>
</dbReference>
<keyword evidence="3" id="KW-0256">Endoplasmic reticulum</keyword>
<gene>
    <name evidence="6" type="ORF">OBRU01_06479</name>
</gene>
<feature type="compositionally biased region" description="Basic residues" evidence="4">
    <location>
        <begin position="1"/>
        <end position="10"/>
    </location>
</feature>
<dbReference type="InterPro" id="IPR007484">
    <property type="entry name" value="Peptidase_M28"/>
</dbReference>
<protein>
    <submittedName>
        <fullName evidence="6">Endoplasmic reticulum metallopeptidase 1</fullName>
    </submittedName>
</protein>
<feature type="region of interest" description="Disordered" evidence="4">
    <location>
        <begin position="234"/>
        <end position="270"/>
    </location>
</feature>
<name>A0A0L7LKS1_OPEBR</name>
<evidence type="ECO:0000313" key="7">
    <source>
        <dbReference type="Proteomes" id="UP000037510"/>
    </source>
</evidence>
<sequence length="270" mass="30011">MEVPPRHSRRRAESGRHCIPPQQDGRYKGYGDYYIQSAAPFVNLYVNASNVIALLEGESGFHSNGTIGTSVLINCHYDSVPYAMGASDNAVFCAVIMEVLNKLSKRTEKLKNNVIFLFNGAEENPLQVSINSASDNAVFCAVMMEILSKLSKRTRKLKNNIVFLFNGAEEVGLLASHGFLKHPWAKGVTSVWGTVYHTRYDHPDLIRAGVIQNAGDTLLALVSELGDMDELNTKHALRPSRPDPCGSDTERGRHAARTRQRARRYGRVEH</sequence>
<keyword evidence="7" id="KW-1185">Reference proteome</keyword>
<feature type="compositionally biased region" description="Basic residues" evidence="4">
    <location>
        <begin position="254"/>
        <end position="270"/>
    </location>
</feature>
<comment type="subcellular location">
    <subcellularLocation>
        <location evidence="2">Endoplasmic reticulum</location>
    </subcellularLocation>
</comment>
<evidence type="ECO:0000256" key="3">
    <source>
        <dbReference type="ARBA" id="ARBA00022824"/>
    </source>
</evidence>
<feature type="domain" description="Peptidase M28" evidence="5">
    <location>
        <begin position="50"/>
        <end position="127"/>
    </location>
</feature>
<comment type="cofactor">
    <cofactor evidence="1">
        <name>Zn(2+)</name>
        <dbReference type="ChEBI" id="CHEBI:29105"/>
    </cofactor>
</comment>
<feature type="region of interest" description="Disordered" evidence="4">
    <location>
        <begin position="1"/>
        <end position="21"/>
    </location>
</feature>
<dbReference type="GO" id="GO:0008235">
    <property type="term" value="F:metalloexopeptidase activity"/>
    <property type="evidence" value="ECO:0007669"/>
    <property type="project" value="InterPro"/>
</dbReference>
<dbReference type="Gene3D" id="3.40.630.10">
    <property type="entry name" value="Zn peptidases"/>
    <property type="match status" value="2"/>
</dbReference>
<evidence type="ECO:0000259" key="5">
    <source>
        <dbReference type="Pfam" id="PF04389"/>
    </source>
</evidence>
<dbReference type="AlphaFoldDB" id="A0A0L7LKS1"/>
<dbReference type="PANTHER" id="PTHR12147:SF22">
    <property type="entry name" value="ENDOPLASMIC RETICULUM METALLOPEPTIDASE 1"/>
    <property type="match status" value="1"/>
</dbReference>
<dbReference type="GO" id="GO:0006508">
    <property type="term" value="P:proteolysis"/>
    <property type="evidence" value="ECO:0007669"/>
    <property type="project" value="InterPro"/>
</dbReference>
<accession>A0A0L7LKS1</accession>
<proteinExistence type="predicted"/>
<feature type="domain" description="Peptidase M28" evidence="5">
    <location>
        <begin position="133"/>
        <end position="190"/>
    </location>
</feature>
<dbReference type="InterPro" id="IPR045175">
    <property type="entry name" value="M28_fam"/>
</dbReference>
<evidence type="ECO:0000256" key="2">
    <source>
        <dbReference type="ARBA" id="ARBA00004240"/>
    </source>
</evidence>
<comment type="caution">
    <text evidence="6">The sequence shown here is derived from an EMBL/GenBank/DDBJ whole genome shotgun (WGS) entry which is preliminary data.</text>
</comment>
<evidence type="ECO:0000256" key="1">
    <source>
        <dbReference type="ARBA" id="ARBA00001947"/>
    </source>
</evidence>
<organism evidence="6 7">
    <name type="scientific">Operophtera brumata</name>
    <name type="common">Winter moth</name>
    <name type="synonym">Phalaena brumata</name>
    <dbReference type="NCBI Taxonomy" id="104452"/>
    <lineage>
        <taxon>Eukaryota</taxon>
        <taxon>Metazoa</taxon>
        <taxon>Ecdysozoa</taxon>
        <taxon>Arthropoda</taxon>
        <taxon>Hexapoda</taxon>
        <taxon>Insecta</taxon>
        <taxon>Pterygota</taxon>
        <taxon>Neoptera</taxon>
        <taxon>Endopterygota</taxon>
        <taxon>Lepidoptera</taxon>
        <taxon>Glossata</taxon>
        <taxon>Ditrysia</taxon>
        <taxon>Geometroidea</taxon>
        <taxon>Geometridae</taxon>
        <taxon>Larentiinae</taxon>
        <taxon>Operophtera</taxon>
    </lineage>
</organism>
<dbReference type="EMBL" id="JTDY01000764">
    <property type="protein sequence ID" value="KOB75964.1"/>
    <property type="molecule type" value="Genomic_DNA"/>
</dbReference>
<reference evidence="6 7" key="1">
    <citation type="journal article" date="2015" name="Genome Biol. Evol.">
        <title>The genome of winter moth (Operophtera brumata) provides a genomic perspective on sexual dimorphism and phenology.</title>
        <authorList>
            <person name="Derks M.F."/>
            <person name="Smit S."/>
            <person name="Salis L."/>
            <person name="Schijlen E."/>
            <person name="Bossers A."/>
            <person name="Mateman C."/>
            <person name="Pijl A.S."/>
            <person name="de Ridder D."/>
            <person name="Groenen M.A."/>
            <person name="Visser M.E."/>
            <person name="Megens H.J."/>
        </authorList>
    </citation>
    <scope>NUCLEOTIDE SEQUENCE [LARGE SCALE GENOMIC DNA]</scope>
    <source>
        <strain evidence="6">WM2013NL</strain>
        <tissue evidence="6">Head and thorax</tissue>
    </source>
</reference>